<reference evidence="2" key="1">
    <citation type="submission" date="2021-01" db="EMBL/GenBank/DDBJ databases">
        <title>A chromosome-scale assembly of European eel, Anguilla anguilla.</title>
        <authorList>
            <person name="Henkel C."/>
            <person name="Jong-Raadsen S.A."/>
            <person name="Dufour S."/>
            <person name="Weltzien F.-A."/>
            <person name="Palstra A.P."/>
            <person name="Pelster B."/>
            <person name="Spaink H.P."/>
            <person name="Van Den Thillart G.E."/>
            <person name="Jansen H."/>
            <person name="Zahm M."/>
            <person name="Klopp C."/>
            <person name="Cedric C."/>
            <person name="Louis A."/>
            <person name="Berthelot C."/>
            <person name="Parey E."/>
            <person name="Roest Crollius H."/>
            <person name="Montfort J."/>
            <person name="Robinson-Rechavi M."/>
            <person name="Bucao C."/>
            <person name="Bouchez O."/>
            <person name="Gislard M."/>
            <person name="Lluch J."/>
            <person name="Milhes M."/>
            <person name="Lampietro C."/>
            <person name="Lopez Roques C."/>
            <person name="Donnadieu C."/>
            <person name="Braasch I."/>
            <person name="Desvignes T."/>
            <person name="Postlethwait J."/>
            <person name="Bobe J."/>
            <person name="Guiguen Y."/>
            <person name="Dirks R."/>
        </authorList>
    </citation>
    <scope>NUCLEOTIDE SEQUENCE</scope>
    <source>
        <strain evidence="2">Tag_6206</strain>
        <tissue evidence="2">Liver</tissue>
    </source>
</reference>
<sequence>MTIYEDELKQESGSRSSLESDGRGDRERTKGGAGHKSQRAESGYESSDRVSNGSANPDSPVVEALRRVPEVQPSRDQLHQGRRDDSRADILHSAFYYEQEMKSQNGQDARHLMHSPSLQRRSAFRYSPRNSEERDVTEEDSLPPAANGRGQIQPRILTAPRPTVAPERRARRRPERNGSDDLAGPASEREDSPSPPRVPDEPLYQNLGPRYLPKRTHREQTRGRAPWGRRPRRDSPRAVPVQPPPPAQSPAQLRQEGTLLGQQLQVGLLGPGEDGPVGQRGGGATGEGPAHHLLLGGWLHDGLVQDQVPPPAAAQVPGSRRPSRGRDVLRGERDRGHRTPKSWGTPVLQTAQEQSGDR</sequence>
<comment type="caution">
    <text evidence="2">The sequence shown here is derived from an EMBL/GenBank/DDBJ whole genome shotgun (WGS) entry which is preliminary data.</text>
</comment>
<feature type="compositionally biased region" description="Basic and acidic residues" evidence="1">
    <location>
        <begin position="76"/>
        <end position="90"/>
    </location>
</feature>
<evidence type="ECO:0000313" key="2">
    <source>
        <dbReference type="EMBL" id="KAG5845080.1"/>
    </source>
</evidence>
<accession>A0A9D3MD46</accession>
<dbReference type="EMBL" id="JAFIRN010000007">
    <property type="protein sequence ID" value="KAG5845080.1"/>
    <property type="molecule type" value="Genomic_DNA"/>
</dbReference>
<protein>
    <submittedName>
        <fullName evidence="2">Uncharacterized protein</fullName>
    </submittedName>
</protein>
<feature type="compositionally biased region" description="Polar residues" evidence="1">
    <location>
        <begin position="347"/>
        <end position="358"/>
    </location>
</feature>
<feature type="compositionally biased region" description="Low complexity" evidence="1">
    <location>
        <begin position="249"/>
        <end position="268"/>
    </location>
</feature>
<feature type="region of interest" description="Disordered" evidence="1">
    <location>
        <begin position="1"/>
        <end position="358"/>
    </location>
</feature>
<feature type="compositionally biased region" description="Basic and acidic residues" evidence="1">
    <location>
        <begin position="324"/>
        <end position="337"/>
    </location>
</feature>
<gene>
    <name evidence="2" type="ORF">ANANG_G00135070</name>
</gene>
<feature type="compositionally biased region" description="Gly residues" evidence="1">
    <location>
        <begin position="269"/>
        <end position="286"/>
    </location>
</feature>
<feature type="compositionally biased region" description="Low complexity" evidence="1">
    <location>
        <begin position="291"/>
        <end position="317"/>
    </location>
</feature>
<evidence type="ECO:0000256" key="1">
    <source>
        <dbReference type="SAM" id="MobiDB-lite"/>
    </source>
</evidence>
<name>A0A9D3MD46_ANGAN</name>
<organism evidence="2 3">
    <name type="scientific">Anguilla anguilla</name>
    <name type="common">European freshwater eel</name>
    <name type="synonym">Muraena anguilla</name>
    <dbReference type="NCBI Taxonomy" id="7936"/>
    <lineage>
        <taxon>Eukaryota</taxon>
        <taxon>Metazoa</taxon>
        <taxon>Chordata</taxon>
        <taxon>Craniata</taxon>
        <taxon>Vertebrata</taxon>
        <taxon>Euteleostomi</taxon>
        <taxon>Actinopterygii</taxon>
        <taxon>Neopterygii</taxon>
        <taxon>Teleostei</taxon>
        <taxon>Anguilliformes</taxon>
        <taxon>Anguillidae</taxon>
        <taxon>Anguilla</taxon>
    </lineage>
</organism>
<proteinExistence type="predicted"/>
<dbReference type="Proteomes" id="UP001044222">
    <property type="component" value="Chromosome 7"/>
</dbReference>
<feature type="compositionally biased region" description="Basic and acidic residues" evidence="1">
    <location>
        <begin position="1"/>
        <end position="30"/>
    </location>
</feature>
<evidence type="ECO:0000313" key="3">
    <source>
        <dbReference type="Proteomes" id="UP001044222"/>
    </source>
</evidence>
<keyword evidence="3" id="KW-1185">Reference proteome</keyword>
<dbReference type="AlphaFoldDB" id="A0A9D3MD46"/>